<dbReference type="EMBL" id="JBHRYQ010000001">
    <property type="protein sequence ID" value="MFC3811534.1"/>
    <property type="molecule type" value="Genomic_DNA"/>
</dbReference>
<evidence type="ECO:0000256" key="1">
    <source>
        <dbReference type="SAM" id="MobiDB-lite"/>
    </source>
</evidence>
<evidence type="ECO:0000313" key="2">
    <source>
        <dbReference type="EMBL" id="MFC3811534.1"/>
    </source>
</evidence>
<gene>
    <name evidence="2" type="ORF">ACFOOI_12805</name>
</gene>
<dbReference type="Proteomes" id="UP001595616">
    <property type="component" value="Unassembled WGS sequence"/>
</dbReference>
<feature type="region of interest" description="Disordered" evidence="1">
    <location>
        <begin position="125"/>
        <end position="146"/>
    </location>
</feature>
<comment type="caution">
    <text evidence="2">The sequence shown here is derived from an EMBL/GenBank/DDBJ whole genome shotgun (WGS) entry which is preliminary data.</text>
</comment>
<proteinExistence type="predicted"/>
<reference evidence="3" key="1">
    <citation type="journal article" date="2019" name="Int. J. Syst. Evol. Microbiol.">
        <title>The Global Catalogue of Microorganisms (GCM) 10K type strain sequencing project: providing services to taxonomists for standard genome sequencing and annotation.</title>
        <authorList>
            <consortium name="The Broad Institute Genomics Platform"/>
            <consortium name="The Broad Institute Genome Sequencing Center for Infectious Disease"/>
            <person name="Wu L."/>
            <person name="Ma J."/>
        </authorList>
    </citation>
    <scope>NUCLEOTIDE SEQUENCE [LARGE SCALE GENOMIC DNA]</scope>
    <source>
        <strain evidence="3">CECT 7956</strain>
    </source>
</reference>
<protein>
    <recommendedName>
        <fullName evidence="4">Outer membrane protein beta-barrel domain-containing protein</fullName>
    </recommendedName>
</protein>
<keyword evidence="3" id="KW-1185">Reference proteome</keyword>
<name>A0ABV7YY77_9BACT</name>
<accession>A0ABV7YY77</accession>
<sequence length="351" mass="39969">MKKLIILIGLLSYHVAEAKYESDTTIIEFNDKTSNTKVKVIENSNKTIELPKILNLNNILKAVGVDSSEREKAIVLVTKGANGSKSDTVLVVSQEGSRIKIVTRERAVAVQDTTIRETQIEKEERIESFEEEDEDGNYENYQNPKPKKEKKFFPRSDFAIYFGINNFVNGTPAQPNMQYNLRDFRSRYVALSFRKNATLVKGDKVDLAFSYGPEIAWYNFMLENSNLAVYDGKQVSFVDNTKPTQKSKLVMPYINLPLMLNLGFKEDKFKLGFGGYVGYRVGGYSKEKYVSGGKNKVKGDFGFNDVIYGLTTEFGKRNGLTFFMRYDLNKLFKDNQVYAKDLQAFSVGLRL</sequence>
<dbReference type="RefSeq" id="WP_379838372.1">
    <property type="nucleotide sequence ID" value="NZ_JBHRYQ010000001.1"/>
</dbReference>
<organism evidence="2 3">
    <name type="scientific">Lacihabitans lacunae</name>
    <dbReference type="NCBI Taxonomy" id="1028214"/>
    <lineage>
        <taxon>Bacteria</taxon>
        <taxon>Pseudomonadati</taxon>
        <taxon>Bacteroidota</taxon>
        <taxon>Cytophagia</taxon>
        <taxon>Cytophagales</taxon>
        <taxon>Leadbetterellaceae</taxon>
        <taxon>Lacihabitans</taxon>
    </lineage>
</organism>
<evidence type="ECO:0008006" key="4">
    <source>
        <dbReference type="Google" id="ProtNLM"/>
    </source>
</evidence>
<evidence type="ECO:0000313" key="3">
    <source>
        <dbReference type="Proteomes" id="UP001595616"/>
    </source>
</evidence>